<proteinExistence type="predicted"/>
<evidence type="ECO:0000313" key="2">
    <source>
        <dbReference type="Proteomes" id="UP000811619"/>
    </source>
</evidence>
<dbReference type="OrthoDB" id="3065739at2759"/>
<name>A0A8K0JHI2_9HYPO</name>
<accession>A0A8K0JHI2</accession>
<sequence>MVVGCLGRLSTTNGAAESLEFASDRLDAILPHGQSLLTSLETPVLSKWIVVALVLSVSFNGYLFNVNRSGDATDHSHAARQRIDLVERALGVMVDAGFKGMRVVSLNGN</sequence>
<gene>
    <name evidence="1" type="ORF">E4U42_005660</name>
</gene>
<comment type="caution">
    <text evidence="1">The sequence shown here is derived from an EMBL/GenBank/DDBJ whole genome shotgun (WGS) entry which is preliminary data.</text>
</comment>
<dbReference type="EMBL" id="SRPY01000054">
    <property type="protein sequence ID" value="KAG5929515.1"/>
    <property type="molecule type" value="Genomic_DNA"/>
</dbReference>
<reference evidence="1" key="1">
    <citation type="journal article" date="2020" name="bioRxiv">
        <title>Whole genome comparisons of ergot fungi reveals the divergence and evolution of species within the genus Claviceps are the result of varying mechanisms driving genome evolution and host range expansion.</title>
        <authorList>
            <person name="Wyka S.A."/>
            <person name="Mondo S.J."/>
            <person name="Liu M."/>
            <person name="Dettman J."/>
            <person name="Nalam V."/>
            <person name="Broders K.D."/>
        </authorList>
    </citation>
    <scope>NUCLEOTIDE SEQUENCE</scope>
    <source>
        <strain evidence="1">CCC 489</strain>
    </source>
</reference>
<protein>
    <submittedName>
        <fullName evidence="1">Uncharacterized protein</fullName>
    </submittedName>
</protein>
<organism evidence="1 2">
    <name type="scientific">Claviceps africana</name>
    <dbReference type="NCBI Taxonomy" id="83212"/>
    <lineage>
        <taxon>Eukaryota</taxon>
        <taxon>Fungi</taxon>
        <taxon>Dikarya</taxon>
        <taxon>Ascomycota</taxon>
        <taxon>Pezizomycotina</taxon>
        <taxon>Sordariomycetes</taxon>
        <taxon>Hypocreomycetidae</taxon>
        <taxon>Hypocreales</taxon>
        <taxon>Clavicipitaceae</taxon>
        <taxon>Claviceps</taxon>
    </lineage>
</organism>
<keyword evidence="2" id="KW-1185">Reference proteome</keyword>
<evidence type="ECO:0000313" key="1">
    <source>
        <dbReference type="EMBL" id="KAG5929515.1"/>
    </source>
</evidence>
<dbReference type="Proteomes" id="UP000811619">
    <property type="component" value="Unassembled WGS sequence"/>
</dbReference>
<dbReference type="AlphaFoldDB" id="A0A8K0JHI2"/>